<geneLocation type="plasmid" evidence="1 2">
    <name>pAmyja1</name>
</geneLocation>
<protein>
    <submittedName>
        <fullName evidence="1">Uncharacterized protein</fullName>
    </submittedName>
</protein>
<organism evidence="1 2">
    <name type="scientific">Amycolatopsis japonica</name>
    <dbReference type="NCBI Taxonomy" id="208439"/>
    <lineage>
        <taxon>Bacteria</taxon>
        <taxon>Bacillati</taxon>
        <taxon>Actinomycetota</taxon>
        <taxon>Actinomycetes</taxon>
        <taxon>Pseudonocardiales</taxon>
        <taxon>Pseudonocardiaceae</taxon>
        <taxon>Amycolatopsis</taxon>
        <taxon>Amycolatopsis japonica group</taxon>
    </lineage>
</organism>
<dbReference type="HOGENOM" id="CLU_2079795_0_0_11"/>
<keyword evidence="1" id="KW-0614">Plasmid</keyword>
<dbReference type="AlphaFoldDB" id="A0A075VEE0"/>
<sequence length="117" mass="12507">MWRKAIAAERDRLHVTQNKVDDAWLIEHSPSLFGTPPVELAAGLAYRTSLTVGFGDNRTVMAARQAVVMEAAGMLADPAQQERITAVLAFVSDPATCDLSGAVVADKVRALLDGSRS</sequence>
<evidence type="ECO:0000313" key="2">
    <source>
        <dbReference type="Proteomes" id="UP000028492"/>
    </source>
</evidence>
<reference evidence="1 2" key="1">
    <citation type="journal article" date="2014" name="J. Biotechnol.">
        <title>Complete genome sequence of the actinobacterium Amycolatopsis japonica MG417-CF17(T) (=DSM 44213T) producing (S,S)-N,N'-ethylenediaminedisuccinic acid.</title>
        <authorList>
            <person name="Stegmann E."/>
            <person name="Albersmeier A."/>
            <person name="Spohn M."/>
            <person name="Gert H."/>
            <person name="Weber T."/>
            <person name="Wohlleben W."/>
            <person name="Kalinowski J."/>
            <person name="Ruckert C."/>
        </authorList>
    </citation>
    <scope>NUCLEOTIDE SEQUENCE [LARGE SCALE GENOMIC DNA]</scope>
    <source>
        <strain evidence="2">MG417-CF17 (DSM 44213)</strain>
        <plasmid evidence="1">pAmyja1</plasmid>
    </source>
</reference>
<keyword evidence="2" id="KW-1185">Reference proteome</keyword>
<dbReference type="KEGG" id="aja:AJAP_42590"/>
<name>A0A075VEE0_9PSEU</name>
<evidence type="ECO:0000313" key="1">
    <source>
        <dbReference type="EMBL" id="AIG81285.1"/>
    </source>
</evidence>
<gene>
    <name evidence="1" type="ORF">AJAP_42590</name>
</gene>
<dbReference type="EMBL" id="CP008954">
    <property type="protein sequence ID" value="AIG81285.1"/>
    <property type="molecule type" value="Genomic_DNA"/>
</dbReference>
<accession>A0A075VEE0</accession>
<dbReference type="Proteomes" id="UP000028492">
    <property type="component" value="Plasmid pAmyja1"/>
</dbReference>
<proteinExistence type="predicted"/>